<name>A0A8J4YAC0_CHIOP</name>
<dbReference type="EMBL" id="JACEEZ010008783">
    <property type="protein sequence ID" value="KAG0723013.1"/>
    <property type="molecule type" value="Genomic_DNA"/>
</dbReference>
<keyword evidence="3" id="KW-1185">Reference proteome</keyword>
<accession>A0A8J4YAC0</accession>
<dbReference type="Proteomes" id="UP000770661">
    <property type="component" value="Unassembled WGS sequence"/>
</dbReference>
<gene>
    <name evidence="2" type="ORF">GWK47_043436</name>
</gene>
<evidence type="ECO:0000313" key="2">
    <source>
        <dbReference type="EMBL" id="KAG0723013.1"/>
    </source>
</evidence>
<feature type="compositionally biased region" description="Polar residues" evidence="1">
    <location>
        <begin position="61"/>
        <end position="73"/>
    </location>
</feature>
<evidence type="ECO:0000256" key="1">
    <source>
        <dbReference type="SAM" id="MobiDB-lite"/>
    </source>
</evidence>
<organism evidence="2 3">
    <name type="scientific">Chionoecetes opilio</name>
    <name type="common">Atlantic snow crab</name>
    <name type="synonym">Cancer opilio</name>
    <dbReference type="NCBI Taxonomy" id="41210"/>
    <lineage>
        <taxon>Eukaryota</taxon>
        <taxon>Metazoa</taxon>
        <taxon>Ecdysozoa</taxon>
        <taxon>Arthropoda</taxon>
        <taxon>Crustacea</taxon>
        <taxon>Multicrustacea</taxon>
        <taxon>Malacostraca</taxon>
        <taxon>Eumalacostraca</taxon>
        <taxon>Eucarida</taxon>
        <taxon>Decapoda</taxon>
        <taxon>Pleocyemata</taxon>
        <taxon>Brachyura</taxon>
        <taxon>Eubrachyura</taxon>
        <taxon>Majoidea</taxon>
        <taxon>Majidae</taxon>
        <taxon>Chionoecetes</taxon>
    </lineage>
</organism>
<reference evidence="2" key="1">
    <citation type="submission" date="2020-07" db="EMBL/GenBank/DDBJ databases">
        <title>The High-quality genome of the commercially important snow crab, Chionoecetes opilio.</title>
        <authorList>
            <person name="Jeong J.-H."/>
            <person name="Ryu S."/>
        </authorList>
    </citation>
    <scope>NUCLEOTIDE SEQUENCE</scope>
    <source>
        <strain evidence="2">MADBK_172401_WGS</strain>
        <tissue evidence="2">Digestive gland</tissue>
    </source>
</reference>
<dbReference type="AlphaFoldDB" id="A0A8J4YAC0"/>
<sequence length="213" mass="23439">MYVAADTCITKVGTEIIRVHIVQAYTPVKHIHKPHTRLHASDTTSCCSRHTPPTHLHHTPSVNHTTSQSPSQSYTKSIIQVKHTPNTQLLPLYHSQHNTWPTHGASTASHQAVHPKREPLSSWLSTSSTCSLNLRDHNHSTENVKAGGYSSTRHGSGGTWLLWPSIADWLSDYNDVTASPGNHSCVKTNVPANQIVSQTCAYNLRPGGQTRPE</sequence>
<evidence type="ECO:0000313" key="3">
    <source>
        <dbReference type="Proteomes" id="UP000770661"/>
    </source>
</evidence>
<feature type="region of interest" description="Disordered" evidence="1">
    <location>
        <begin position="42"/>
        <end position="73"/>
    </location>
</feature>
<proteinExistence type="predicted"/>
<protein>
    <submittedName>
        <fullName evidence="2">Uncharacterized protein</fullName>
    </submittedName>
</protein>
<comment type="caution">
    <text evidence="2">The sequence shown here is derived from an EMBL/GenBank/DDBJ whole genome shotgun (WGS) entry which is preliminary data.</text>
</comment>